<proteinExistence type="predicted"/>
<protein>
    <submittedName>
        <fullName evidence="2">Uncharacterized protein</fullName>
    </submittedName>
</protein>
<sequence length="68" mass="7467">MPTNSYASVAGYTPELDEEHAGVTASINDRPLLDKNDINDFITNSDAEDMESEDELSNSGGEEEEEEK</sequence>
<feature type="region of interest" description="Disordered" evidence="1">
    <location>
        <begin position="1"/>
        <end position="68"/>
    </location>
</feature>
<name>A0A0C9UZI9_SPHS4</name>
<reference evidence="2 3" key="1">
    <citation type="submission" date="2014-06" db="EMBL/GenBank/DDBJ databases">
        <title>Evolutionary Origins and Diversification of the Mycorrhizal Mutualists.</title>
        <authorList>
            <consortium name="DOE Joint Genome Institute"/>
            <consortium name="Mycorrhizal Genomics Consortium"/>
            <person name="Kohler A."/>
            <person name="Kuo A."/>
            <person name="Nagy L.G."/>
            <person name="Floudas D."/>
            <person name="Copeland A."/>
            <person name="Barry K.W."/>
            <person name="Cichocki N."/>
            <person name="Veneault-Fourrey C."/>
            <person name="LaButti K."/>
            <person name="Lindquist E.A."/>
            <person name="Lipzen A."/>
            <person name="Lundell T."/>
            <person name="Morin E."/>
            <person name="Murat C."/>
            <person name="Riley R."/>
            <person name="Ohm R."/>
            <person name="Sun H."/>
            <person name="Tunlid A."/>
            <person name="Henrissat B."/>
            <person name="Grigoriev I.V."/>
            <person name="Hibbett D.S."/>
            <person name="Martin F."/>
        </authorList>
    </citation>
    <scope>NUCLEOTIDE SEQUENCE [LARGE SCALE GENOMIC DNA]</scope>
    <source>
        <strain evidence="2 3">SS14</strain>
    </source>
</reference>
<gene>
    <name evidence="2" type="ORF">M422DRAFT_267978</name>
</gene>
<evidence type="ECO:0000256" key="1">
    <source>
        <dbReference type="SAM" id="MobiDB-lite"/>
    </source>
</evidence>
<dbReference type="AlphaFoldDB" id="A0A0C9UZI9"/>
<evidence type="ECO:0000313" key="3">
    <source>
        <dbReference type="Proteomes" id="UP000054279"/>
    </source>
</evidence>
<dbReference type="EMBL" id="KN837260">
    <property type="protein sequence ID" value="KIJ30535.1"/>
    <property type="molecule type" value="Genomic_DNA"/>
</dbReference>
<keyword evidence="3" id="KW-1185">Reference proteome</keyword>
<organism evidence="2 3">
    <name type="scientific">Sphaerobolus stellatus (strain SS14)</name>
    <dbReference type="NCBI Taxonomy" id="990650"/>
    <lineage>
        <taxon>Eukaryota</taxon>
        <taxon>Fungi</taxon>
        <taxon>Dikarya</taxon>
        <taxon>Basidiomycota</taxon>
        <taxon>Agaricomycotina</taxon>
        <taxon>Agaricomycetes</taxon>
        <taxon>Phallomycetidae</taxon>
        <taxon>Geastrales</taxon>
        <taxon>Sphaerobolaceae</taxon>
        <taxon>Sphaerobolus</taxon>
    </lineage>
</organism>
<dbReference type="HOGENOM" id="CLU_2795600_0_0_1"/>
<evidence type="ECO:0000313" key="2">
    <source>
        <dbReference type="EMBL" id="KIJ30535.1"/>
    </source>
</evidence>
<feature type="compositionally biased region" description="Acidic residues" evidence="1">
    <location>
        <begin position="46"/>
        <end position="68"/>
    </location>
</feature>
<dbReference type="Proteomes" id="UP000054279">
    <property type="component" value="Unassembled WGS sequence"/>
</dbReference>
<accession>A0A0C9UZI9</accession>